<gene>
    <name evidence="2" type="ORF">B0T23DRAFT_169928</name>
</gene>
<sequence>MRSACKTCSCHSPCDLAAGKPGKANCWQIDAKVDLLMKASMVLTQAVVASGSDRGRKRWKEVKKTTIERRTGSEGSREALPTGQNRDSQEWIEGGRMGQEGAEGLATNGWMGPGVCVWMADGMGAPGGVTVVGYRSLVYVWD</sequence>
<organism evidence="2 3">
    <name type="scientific">Neurospora hispaniola</name>
    <dbReference type="NCBI Taxonomy" id="588809"/>
    <lineage>
        <taxon>Eukaryota</taxon>
        <taxon>Fungi</taxon>
        <taxon>Dikarya</taxon>
        <taxon>Ascomycota</taxon>
        <taxon>Pezizomycotina</taxon>
        <taxon>Sordariomycetes</taxon>
        <taxon>Sordariomycetidae</taxon>
        <taxon>Sordariales</taxon>
        <taxon>Sordariaceae</taxon>
        <taxon>Neurospora</taxon>
    </lineage>
</organism>
<dbReference type="GeneID" id="87870510"/>
<dbReference type="AlphaFoldDB" id="A0AAJ0I605"/>
<reference evidence="2 3" key="1">
    <citation type="journal article" date="2023" name="Mol. Phylogenet. Evol.">
        <title>Genome-scale phylogeny and comparative genomics of the fungal order Sordariales.</title>
        <authorList>
            <person name="Hensen N."/>
            <person name="Bonometti L."/>
            <person name="Westerberg I."/>
            <person name="Brannstrom I.O."/>
            <person name="Guillou S."/>
            <person name="Cros-Aarteil S."/>
            <person name="Calhoun S."/>
            <person name="Haridas S."/>
            <person name="Kuo A."/>
            <person name="Mondo S."/>
            <person name="Pangilinan J."/>
            <person name="Riley R."/>
            <person name="LaButti K."/>
            <person name="Andreopoulos B."/>
            <person name="Lipzen A."/>
            <person name="Chen C."/>
            <person name="Yan M."/>
            <person name="Daum C."/>
            <person name="Ng V."/>
            <person name="Clum A."/>
            <person name="Steindorff A."/>
            <person name="Ohm R.A."/>
            <person name="Martin F."/>
            <person name="Silar P."/>
            <person name="Natvig D.O."/>
            <person name="Lalanne C."/>
            <person name="Gautier V."/>
            <person name="Ament-Velasquez S.L."/>
            <person name="Kruys A."/>
            <person name="Hutchinson M.I."/>
            <person name="Powell A.J."/>
            <person name="Barry K."/>
            <person name="Miller A.N."/>
            <person name="Grigoriev I.V."/>
            <person name="Debuchy R."/>
            <person name="Gladieux P."/>
            <person name="Hiltunen Thoren M."/>
            <person name="Johannesson H."/>
        </authorList>
    </citation>
    <scope>NUCLEOTIDE SEQUENCE [LARGE SCALE GENOMIC DNA]</scope>
    <source>
        <strain evidence="2 3">FGSC 10403</strain>
    </source>
</reference>
<name>A0AAJ0I605_9PEZI</name>
<comment type="caution">
    <text evidence="2">The sequence shown here is derived from an EMBL/GenBank/DDBJ whole genome shotgun (WGS) entry which is preliminary data.</text>
</comment>
<evidence type="ECO:0000256" key="1">
    <source>
        <dbReference type="SAM" id="MobiDB-lite"/>
    </source>
</evidence>
<keyword evidence="3" id="KW-1185">Reference proteome</keyword>
<proteinExistence type="predicted"/>
<evidence type="ECO:0000313" key="3">
    <source>
        <dbReference type="Proteomes" id="UP001285908"/>
    </source>
</evidence>
<feature type="region of interest" description="Disordered" evidence="1">
    <location>
        <begin position="51"/>
        <end position="96"/>
    </location>
</feature>
<dbReference type="RefSeq" id="XP_062691963.1">
    <property type="nucleotide sequence ID" value="XM_062832888.1"/>
</dbReference>
<accession>A0AAJ0I605</accession>
<dbReference type="EMBL" id="JAULSX010000005">
    <property type="protein sequence ID" value="KAK3490780.1"/>
    <property type="molecule type" value="Genomic_DNA"/>
</dbReference>
<evidence type="ECO:0000313" key="2">
    <source>
        <dbReference type="EMBL" id="KAK3490780.1"/>
    </source>
</evidence>
<feature type="compositionally biased region" description="Basic and acidic residues" evidence="1">
    <location>
        <begin position="62"/>
        <end position="77"/>
    </location>
</feature>
<dbReference type="Proteomes" id="UP001285908">
    <property type="component" value="Unassembled WGS sequence"/>
</dbReference>
<protein>
    <submittedName>
        <fullName evidence="2">Uncharacterized protein</fullName>
    </submittedName>
</protein>